<evidence type="ECO:0000256" key="2">
    <source>
        <dbReference type="ARBA" id="ARBA00012418"/>
    </source>
</evidence>
<dbReference type="GO" id="GO:0006351">
    <property type="term" value="P:DNA-templated transcription"/>
    <property type="evidence" value="ECO:0007669"/>
    <property type="project" value="UniProtKB-UniRule"/>
</dbReference>
<evidence type="ECO:0000256" key="11">
    <source>
        <dbReference type="HAMAP-Rule" id="MF_00366"/>
    </source>
</evidence>
<comment type="subunit">
    <text evidence="11">The RNAP catalytic core consists of 2 alpha, 1 beta, 1 beta' and 1 omega subunit. When a sigma factor is associated with the core the holoenzyme is formed, which can initiate transcription.</text>
</comment>
<dbReference type="EMBL" id="CP016364">
    <property type="protein sequence ID" value="APG45778.1"/>
    <property type="molecule type" value="Genomic_DNA"/>
</dbReference>
<evidence type="ECO:0000256" key="7">
    <source>
        <dbReference type="ARBA" id="ARBA00023163"/>
    </source>
</evidence>
<reference evidence="13" key="1">
    <citation type="submission" date="2016-07" db="EMBL/GenBank/DDBJ databases">
        <title>Phaeobacter portensis sp. nov., a tropodithietic acid producing bacterium isolated from a German harbor.</title>
        <authorList>
            <person name="Freese H.M."/>
            <person name="Bunk B."/>
            <person name="Breider S."/>
            <person name="Brinkhoff T."/>
        </authorList>
    </citation>
    <scope>NUCLEOTIDE SEQUENCE [LARGE SCALE GENOMIC DNA]</scope>
    <source>
        <strain evidence="13">P97</strain>
    </source>
</reference>
<dbReference type="OrthoDB" id="9796300at2"/>
<keyword evidence="7 11" id="KW-0804">Transcription</keyword>
<dbReference type="HAMAP" id="MF_00366">
    <property type="entry name" value="RNApol_bact_RpoZ"/>
    <property type="match status" value="1"/>
</dbReference>
<evidence type="ECO:0000256" key="10">
    <source>
        <dbReference type="ARBA" id="ARBA00048552"/>
    </source>
</evidence>
<evidence type="ECO:0000256" key="9">
    <source>
        <dbReference type="ARBA" id="ARBA00030998"/>
    </source>
</evidence>
<evidence type="ECO:0000256" key="1">
    <source>
        <dbReference type="ARBA" id="ARBA00006711"/>
    </source>
</evidence>
<keyword evidence="6 11" id="KW-0548">Nucleotidyltransferase</keyword>
<dbReference type="GO" id="GO:0000428">
    <property type="term" value="C:DNA-directed RNA polymerase complex"/>
    <property type="evidence" value="ECO:0007669"/>
    <property type="project" value="UniProtKB-KW"/>
</dbReference>
<evidence type="ECO:0000313" key="13">
    <source>
        <dbReference type="Proteomes" id="UP000183859"/>
    </source>
</evidence>
<dbReference type="AlphaFoldDB" id="A0A1L3I0Y2"/>
<dbReference type="InterPro" id="IPR036161">
    <property type="entry name" value="RPB6/omega-like_sf"/>
</dbReference>
<keyword evidence="4 11" id="KW-0240">DNA-directed RNA polymerase</keyword>
<dbReference type="GO" id="GO:0003677">
    <property type="term" value="F:DNA binding"/>
    <property type="evidence" value="ECO:0007669"/>
    <property type="project" value="UniProtKB-UniRule"/>
</dbReference>
<dbReference type="SUPFAM" id="SSF63562">
    <property type="entry name" value="RPB6/omega subunit-like"/>
    <property type="match status" value="1"/>
</dbReference>
<sequence length="117" mass="12969">MARVTVEDCVDKVPNRFELVMLAAHRAREIAAGAALTVERDNDKNPVVSLREIADETQSADSLRERLIENNQSQIEVDEPEDDSMALLMGAENDKPSTDDMSEEKLLRALMEAQGQG</sequence>
<proteinExistence type="inferred from homology"/>
<dbReference type="PANTHER" id="PTHR34476:SF1">
    <property type="entry name" value="DNA-DIRECTED RNA POLYMERASE SUBUNIT OMEGA"/>
    <property type="match status" value="1"/>
</dbReference>
<dbReference type="SMART" id="SM01409">
    <property type="entry name" value="RNA_pol_Rpb6"/>
    <property type="match status" value="1"/>
</dbReference>
<dbReference type="Gene3D" id="3.90.940.10">
    <property type="match status" value="1"/>
</dbReference>
<organism evidence="12 13">
    <name type="scientific">Phaeobacter porticola</name>
    <dbReference type="NCBI Taxonomy" id="1844006"/>
    <lineage>
        <taxon>Bacteria</taxon>
        <taxon>Pseudomonadati</taxon>
        <taxon>Pseudomonadota</taxon>
        <taxon>Alphaproteobacteria</taxon>
        <taxon>Rhodobacterales</taxon>
        <taxon>Roseobacteraceae</taxon>
        <taxon>Phaeobacter</taxon>
    </lineage>
</organism>
<evidence type="ECO:0000256" key="6">
    <source>
        <dbReference type="ARBA" id="ARBA00022695"/>
    </source>
</evidence>
<dbReference type="NCBIfam" id="TIGR00690">
    <property type="entry name" value="rpoZ"/>
    <property type="match status" value="1"/>
</dbReference>
<comment type="catalytic activity">
    <reaction evidence="10 11">
        <text>RNA(n) + a ribonucleoside 5'-triphosphate = RNA(n+1) + diphosphate</text>
        <dbReference type="Rhea" id="RHEA:21248"/>
        <dbReference type="Rhea" id="RHEA-COMP:14527"/>
        <dbReference type="Rhea" id="RHEA-COMP:17342"/>
        <dbReference type="ChEBI" id="CHEBI:33019"/>
        <dbReference type="ChEBI" id="CHEBI:61557"/>
        <dbReference type="ChEBI" id="CHEBI:140395"/>
        <dbReference type="EC" id="2.7.7.6"/>
    </reaction>
</comment>
<keyword evidence="5 11" id="KW-0808">Transferase</keyword>
<dbReference type="Pfam" id="PF01192">
    <property type="entry name" value="RNA_pol_Rpb6"/>
    <property type="match status" value="1"/>
</dbReference>
<dbReference type="STRING" id="1844006.PhaeoP97_00327"/>
<dbReference type="GO" id="GO:0003899">
    <property type="term" value="F:DNA-directed RNA polymerase activity"/>
    <property type="evidence" value="ECO:0007669"/>
    <property type="project" value="UniProtKB-UniRule"/>
</dbReference>
<evidence type="ECO:0000256" key="4">
    <source>
        <dbReference type="ARBA" id="ARBA00022478"/>
    </source>
</evidence>
<dbReference type="RefSeq" id="WP_072503589.1">
    <property type="nucleotide sequence ID" value="NZ_CP016364.1"/>
</dbReference>
<dbReference type="PANTHER" id="PTHR34476">
    <property type="entry name" value="DNA-DIRECTED RNA POLYMERASE SUBUNIT OMEGA"/>
    <property type="match status" value="1"/>
</dbReference>
<evidence type="ECO:0000313" key="12">
    <source>
        <dbReference type="EMBL" id="APG45778.1"/>
    </source>
</evidence>
<comment type="similarity">
    <text evidence="1 11">Belongs to the RNA polymerase subunit omega family.</text>
</comment>
<dbReference type="Proteomes" id="UP000183859">
    <property type="component" value="Chromosome"/>
</dbReference>
<dbReference type="InterPro" id="IPR006110">
    <property type="entry name" value="Pol_omega/Rpo6/RPB6"/>
</dbReference>
<name>A0A1L3I0Y2_9RHOB</name>
<dbReference type="InterPro" id="IPR003716">
    <property type="entry name" value="DNA-dir_RNA_pol_omega"/>
</dbReference>
<evidence type="ECO:0000256" key="5">
    <source>
        <dbReference type="ARBA" id="ARBA00022679"/>
    </source>
</evidence>
<gene>
    <name evidence="11 12" type="primary">rpoZ</name>
    <name evidence="12" type="ORF">PhaeoP97_00327</name>
</gene>
<dbReference type="EC" id="2.7.7.6" evidence="2 11"/>
<dbReference type="KEGG" id="php:PhaeoP97_00327"/>
<evidence type="ECO:0000256" key="8">
    <source>
        <dbReference type="ARBA" id="ARBA00029924"/>
    </source>
</evidence>
<evidence type="ECO:0000256" key="3">
    <source>
        <dbReference type="ARBA" id="ARBA00013725"/>
    </source>
</evidence>
<comment type="function">
    <text evidence="11">Promotes RNA polymerase assembly. Latches the N- and C-terminal regions of the beta' subunit thereby facilitating its interaction with the beta and alpha subunits.</text>
</comment>
<accession>A0A1L3I0Y2</accession>
<keyword evidence="13" id="KW-1185">Reference proteome</keyword>
<protein>
    <recommendedName>
        <fullName evidence="3 11">DNA-directed RNA polymerase subunit omega</fullName>
        <shortName evidence="11">RNAP omega subunit</shortName>
        <ecNumber evidence="2 11">2.7.7.6</ecNumber>
    </recommendedName>
    <alternativeName>
        <fullName evidence="9 11">RNA polymerase omega subunit</fullName>
    </alternativeName>
    <alternativeName>
        <fullName evidence="8 11">Transcriptase subunit omega</fullName>
    </alternativeName>
</protein>